<feature type="signal peptide" evidence="3">
    <location>
        <begin position="1"/>
        <end position="24"/>
    </location>
</feature>
<dbReference type="Ensembl" id="ENSDLAT00005015610.2">
    <property type="protein sequence ID" value="ENSDLAP00005014340.1"/>
    <property type="gene ID" value="ENSDLAG00005007138.2"/>
</dbReference>
<dbReference type="InterPro" id="IPR003599">
    <property type="entry name" value="Ig_sub"/>
</dbReference>
<dbReference type="SMART" id="SM00409">
    <property type="entry name" value="IG"/>
    <property type="match status" value="1"/>
</dbReference>
<dbReference type="GO" id="GO:0005886">
    <property type="term" value="C:plasma membrane"/>
    <property type="evidence" value="ECO:0007669"/>
    <property type="project" value="InterPro"/>
</dbReference>
<dbReference type="InterPro" id="IPR013783">
    <property type="entry name" value="Ig-like_fold"/>
</dbReference>
<reference evidence="5" key="1">
    <citation type="submission" date="2025-08" db="UniProtKB">
        <authorList>
            <consortium name="Ensembl"/>
        </authorList>
    </citation>
    <scope>IDENTIFICATION</scope>
</reference>
<keyword evidence="2" id="KW-1133">Transmembrane helix</keyword>
<dbReference type="PANTHER" id="PTHR37996">
    <property type="entry name" value="B- AND T-LYMPHOCYTE ATTENUATOR"/>
    <property type="match status" value="1"/>
</dbReference>
<feature type="region of interest" description="Disordered" evidence="1">
    <location>
        <begin position="254"/>
        <end position="276"/>
    </location>
</feature>
<evidence type="ECO:0000256" key="3">
    <source>
        <dbReference type="SAM" id="SignalP"/>
    </source>
</evidence>
<feature type="domain" description="Ig-like" evidence="4">
    <location>
        <begin position="33"/>
        <end position="139"/>
    </location>
</feature>
<accession>A0A8C4E622</accession>
<evidence type="ECO:0000259" key="4">
    <source>
        <dbReference type="PROSITE" id="PS50835"/>
    </source>
</evidence>
<proteinExistence type="predicted"/>
<dbReference type="Proteomes" id="UP000694389">
    <property type="component" value="Unassembled WGS sequence"/>
</dbReference>
<dbReference type="GO" id="GO:0002768">
    <property type="term" value="P:immune response-regulating cell surface receptor signaling pathway"/>
    <property type="evidence" value="ECO:0007669"/>
    <property type="project" value="InterPro"/>
</dbReference>
<gene>
    <name evidence="5" type="primary">si:ch211-214p13.8</name>
</gene>
<dbReference type="GeneID" id="127365442"/>
<organism evidence="5 6">
    <name type="scientific">Dicentrarchus labrax</name>
    <name type="common">European seabass</name>
    <name type="synonym">Morone labrax</name>
    <dbReference type="NCBI Taxonomy" id="13489"/>
    <lineage>
        <taxon>Eukaryota</taxon>
        <taxon>Metazoa</taxon>
        <taxon>Chordata</taxon>
        <taxon>Craniata</taxon>
        <taxon>Vertebrata</taxon>
        <taxon>Euteleostomi</taxon>
        <taxon>Actinopterygii</taxon>
        <taxon>Neopterygii</taxon>
        <taxon>Teleostei</taxon>
        <taxon>Neoteleostei</taxon>
        <taxon>Acanthomorphata</taxon>
        <taxon>Eupercaria</taxon>
        <taxon>Moronidae</taxon>
        <taxon>Dicentrarchus</taxon>
    </lineage>
</organism>
<keyword evidence="2" id="KW-0812">Transmembrane</keyword>
<dbReference type="InterPro" id="IPR036179">
    <property type="entry name" value="Ig-like_dom_sf"/>
</dbReference>
<evidence type="ECO:0000313" key="6">
    <source>
        <dbReference type="Proteomes" id="UP000694389"/>
    </source>
</evidence>
<dbReference type="RefSeq" id="XP_051259470.1">
    <property type="nucleotide sequence ID" value="XM_051403510.1"/>
</dbReference>
<dbReference type="AlphaFoldDB" id="A0A8C4E622"/>
<evidence type="ECO:0000313" key="5">
    <source>
        <dbReference type="Ensembl" id="ENSDLAP00005014340.1"/>
    </source>
</evidence>
<keyword evidence="3" id="KW-0732">Signal</keyword>
<dbReference type="PANTHER" id="PTHR37996:SF1">
    <property type="entry name" value="B- AND T-LYMPHOCYTE ATTENUATOR"/>
    <property type="match status" value="1"/>
</dbReference>
<dbReference type="InterPro" id="IPR007110">
    <property type="entry name" value="Ig-like_dom"/>
</dbReference>
<reference evidence="5" key="2">
    <citation type="submission" date="2025-09" db="UniProtKB">
        <authorList>
            <consortium name="Ensembl"/>
        </authorList>
    </citation>
    <scope>IDENTIFICATION</scope>
</reference>
<keyword evidence="6" id="KW-1185">Reference proteome</keyword>
<dbReference type="Gene3D" id="2.60.40.10">
    <property type="entry name" value="Immunoglobulins"/>
    <property type="match status" value="1"/>
</dbReference>
<dbReference type="SUPFAM" id="SSF48726">
    <property type="entry name" value="Immunoglobulin"/>
    <property type="match status" value="1"/>
</dbReference>
<sequence length="317" mass="35662">MSSLMDRLTYTSLLVFHCFTFVCTYGGHHGIYPSCDVELKVRRNTGWKVAPQQGLTVKCPVKHCGESLNITWCKLLDTDKCERIHEAENVEIKQDDKDFKDEVISFLTFKRISIDDDGLYRCSIKGYKYELISHTINISVSDLHNGINNSENNAYLIQGISNSENDAYQSPSVGDHLGEPWQPYFYIFFGVAFLVATLTALTILRFHGWKRILLINPKKGQEMSTHMIPDLPRGSDPSGLVLQTHFSSLNEICSSTTAERPPSQPPPMSNGNQPAVANTANESQVTDHAVYAVINHRQFGRPAREQQNSQYAAINFS</sequence>
<evidence type="ECO:0000256" key="2">
    <source>
        <dbReference type="SAM" id="Phobius"/>
    </source>
</evidence>
<dbReference type="GeneTree" id="ENSGT00940000175333"/>
<feature type="transmembrane region" description="Helical" evidence="2">
    <location>
        <begin position="184"/>
        <end position="204"/>
    </location>
</feature>
<dbReference type="PROSITE" id="PS50835">
    <property type="entry name" value="IG_LIKE"/>
    <property type="match status" value="1"/>
</dbReference>
<dbReference type="GO" id="GO:0038023">
    <property type="term" value="F:signaling receptor activity"/>
    <property type="evidence" value="ECO:0007669"/>
    <property type="project" value="InterPro"/>
</dbReference>
<keyword evidence="2" id="KW-0472">Membrane</keyword>
<dbReference type="OrthoDB" id="9947981at2759"/>
<evidence type="ECO:0000256" key="1">
    <source>
        <dbReference type="SAM" id="MobiDB-lite"/>
    </source>
</evidence>
<dbReference type="OMA" id="NEDYATY"/>
<dbReference type="InterPro" id="IPR039257">
    <property type="entry name" value="BTLA"/>
</dbReference>
<name>A0A8C4E622_DICLA</name>
<feature type="chain" id="PRO_5034925499" description="Ig-like domain-containing protein" evidence="3">
    <location>
        <begin position="25"/>
        <end position="317"/>
    </location>
</feature>
<protein>
    <recommendedName>
        <fullName evidence="4">Ig-like domain-containing protein</fullName>
    </recommendedName>
</protein>